<dbReference type="Gene3D" id="2.60.120.10">
    <property type="entry name" value="Jelly Rolls"/>
    <property type="match status" value="2"/>
</dbReference>
<dbReference type="InterPro" id="IPR014710">
    <property type="entry name" value="RmlC-like_jellyroll"/>
</dbReference>
<comment type="caution">
    <text evidence="2">The sequence shown here is derived from an EMBL/GenBank/DDBJ whole genome shotgun (WGS) entry which is preliminary data.</text>
</comment>
<keyword evidence="3" id="KW-1185">Reference proteome</keyword>
<keyword evidence="1" id="KW-0732">Signal</keyword>
<dbReference type="OrthoDB" id="421822at2759"/>
<sequence>MRALLRLLAAVTVLRCFVPGGRAFAGWRSPPQRLLTQKVRGMAEGGEKSGPIRLLFDNDRIRVSDFRLAPGDSFCARHDLPTVRWQVDPGRADRGAGPEDDTDKKVFFVEAGKEWQLRNIGESVYRQVIFEIKQPAKHTEEQVRDLLARAIYSTNVGSELLFENHLCRVWDFWLPPGGGSFEDVHHHVLDYAFVYVAPGRLLGSFHDGKPGLFDSVNKDGDVTWHALHFQAQRYSLRDATNKSSFTSRSLKG</sequence>
<gene>
    <name evidence="2" type="ORF">AK812_SmicGene4114</name>
</gene>
<evidence type="ECO:0000313" key="2">
    <source>
        <dbReference type="EMBL" id="OLQ11997.1"/>
    </source>
</evidence>
<protein>
    <submittedName>
        <fullName evidence="2">Uncharacterized protein</fullName>
    </submittedName>
</protein>
<evidence type="ECO:0000256" key="1">
    <source>
        <dbReference type="SAM" id="SignalP"/>
    </source>
</evidence>
<name>A0A1Q9EX28_SYMMI</name>
<accession>A0A1Q9EX28</accession>
<dbReference type="AlphaFoldDB" id="A0A1Q9EX28"/>
<proteinExistence type="predicted"/>
<reference evidence="2 3" key="1">
    <citation type="submission" date="2016-02" db="EMBL/GenBank/DDBJ databases">
        <title>Genome analysis of coral dinoflagellate symbionts highlights evolutionary adaptations to a symbiotic lifestyle.</title>
        <authorList>
            <person name="Aranda M."/>
            <person name="Li Y."/>
            <person name="Liew Y.J."/>
            <person name="Baumgarten S."/>
            <person name="Simakov O."/>
            <person name="Wilson M."/>
            <person name="Piel J."/>
            <person name="Ashoor H."/>
            <person name="Bougouffa S."/>
            <person name="Bajic V.B."/>
            <person name="Ryu T."/>
            <person name="Ravasi T."/>
            <person name="Bayer T."/>
            <person name="Micklem G."/>
            <person name="Kim H."/>
            <person name="Bhak J."/>
            <person name="Lajeunesse T.C."/>
            <person name="Voolstra C.R."/>
        </authorList>
    </citation>
    <scope>NUCLEOTIDE SEQUENCE [LARGE SCALE GENOMIC DNA]</scope>
    <source>
        <strain evidence="2 3">CCMP2467</strain>
    </source>
</reference>
<organism evidence="2 3">
    <name type="scientific">Symbiodinium microadriaticum</name>
    <name type="common">Dinoflagellate</name>
    <name type="synonym">Zooxanthella microadriatica</name>
    <dbReference type="NCBI Taxonomy" id="2951"/>
    <lineage>
        <taxon>Eukaryota</taxon>
        <taxon>Sar</taxon>
        <taxon>Alveolata</taxon>
        <taxon>Dinophyceae</taxon>
        <taxon>Suessiales</taxon>
        <taxon>Symbiodiniaceae</taxon>
        <taxon>Symbiodinium</taxon>
    </lineage>
</organism>
<feature type="signal peptide" evidence="1">
    <location>
        <begin position="1"/>
        <end position="23"/>
    </location>
</feature>
<dbReference type="Proteomes" id="UP000186817">
    <property type="component" value="Unassembled WGS sequence"/>
</dbReference>
<evidence type="ECO:0000313" key="3">
    <source>
        <dbReference type="Proteomes" id="UP000186817"/>
    </source>
</evidence>
<dbReference type="EMBL" id="LSRX01000050">
    <property type="protein sequence ID" value="OLQ11997.1"/>
    <property type="molecule type" value="Genomic_DNA"/>
</dbReference>
<feature type="chain" id="PRO_5010217957" evidence="1">
    <location>
        <begin position="24"/>
        <end position="252"/>
    </location>
</feature>